<dbReference type="RefSeq" id="WP_082026100.1">
    <property type="nucleotide sequence ID" value="NZ_CP155471.1"/>
</dbReference>
<comment type="caution">
    <text evidence="2">The sequence shown here is derived from an EMBL/GenBank/DDBJ whole genome shotgun (WGS) entry which is preliminary data.</text>
</comment>
<keyword evidence="1" id="KW-1133">Transmembrane helix</keyword>
<feature type="transmembrane region" description="Helical" evidence="1">
    <location>
        <begin position="6"/>
        <end position="29"/>
    </location>
</feature>
<gene>
    <name evidence="2" type="ORF">NST17_08825</name>
</gene>
<sequence>MVTYEALNLMLAFGMFILTFISVLVAIFLNKKK</sequence>
<evidence type="ECO:0000256" key="1">
    <source>
        <dbReference type="SAM" id="Phobius"/>
    </source>
</evidence>
<dbReference type="Pfam" id="PF16935">
    <property type="entry name" value="Hol_Tox"/>
    <property type="match status" value="1"/>
</dbReference>
<keyword evidence="1" id="KW-0472">Membrane</keyword>
<keyword evidence="1" id="KW-0812">Transmembrane</keyword>
<dbReference type="EMBL" id="JBBYAK010000001">
    <property type="protein sequence ID" value="MEL3957302.1"/>
    <property type="molecule type" value="Genomic_DNA"/>
</dbReference>
<evidence type="ECO:0000313" key="2">
    <source>
        <dbReference type="EMBL" id="MEL3957302.1"/>
    </source>
</evidence>
<dbReference type="Proteomes" id="UP001459714">
    <property type="component" value="Unassembled WGS sequence"/>
</dbReference>
<keyword evidence="3" id="KW-1185">Reference proteome</keyword>
<proteinExistence type="predicted"/>
<accession>A0ABU9JYL7</accession>
<organism evidence="2 3">
    <name type="scientific">Caldifermentibacillus hisashii</name>
    <dbReference type="NCBI Taxonomy" id="996558"/>
    <lineage>
        <taxon>Bacteria</taxon>
        <taxon>Bacillati</taxon>
        <taxon>Bacillota</taxon>
        <taxon>Bacilli</taxon>
        <taxon>Bacillales</taxon>
        <taxon>Bacillaceae</taxon>
        <taxon>Caldifermentibacillus</taxon>
    </lineage>
</organism>
<dbReference type="InterPro" id="IPR031616">
    <property type="entry name" value="BsrE-like"/>
</dbReference>
<name>A0ABU9JYL7_9BACI</name>
<reference evidence="2 3" key="1">
    <citation type="submission" date="2024-03" db="EMBL/GenBank/DDBJ databases">
        <title>Bacilli Hybrid Assemblies.</title>
        <authorList>
            <person name="Kovac J."/>
        </authorList>
    </citation>
    <scope>NUCLEOTIDE SEQUENCE [LARGE SCALE GENOMIC DNA]</scope>
    <source>
        <strain evidence="2 3">FSL M8-0022</strain>
    </source>
</reference>
<evidence type="ECO:0000313" key="3">
    <source>
        <dbReference type="Proteomes" id="UP001459714"/>
    </source>
</evidence>
<protein>
    <submittedName>
        <fullName evidence="2">Holin-like toxin</fullName>
    </submittedName>
</protein>